<protein>
    <submittedName>
        <fullName evidence="1">Uncharacterized protein</fullName>
    </submittedName>
</protein>
<dbReference type="AlphaFoldDB" id="A0AAD9QTJ7"/>
<proteinExistence type="predicted"/>
<name>A0AAD9QTJ7_ACRCE</name>
<keyword evidence="2" id="KW-1185">Reference proteome</keyword>
<organism evidence="1 2">
    <name type="scientific">Acropora cervicornis</name>
    <name type="common">Staghorn coral</name>
    <dbReference type="NCBI Taxonomy" id="6130"/>
    <lineage>
        <taxon>Eukaryota</taxon>
        <taxon>Metazoa</taxon>
        <taxon>Cnidaria</taxon>
        <taxon>Anthozoa</taxon>
        <taxon>Hexacorallia</taxon>
        <taxon>Scleractinia</taxon>
        <taxon>Astrocoeniina</taxon>
        <taxon>Acroporidae</taxon>
        <taxon>Acropora</taxon>
    </lineage>
</organism>
<gene>
    <name evidence="1" type="ORF">P5673_008898</name>
</gene>
<sequence>MVNKVLWVHGTPPCDTLCRLRKAAWISSFNCMDGYGGIPNVQANLVPRAFPRWEQENDDVRSGTSSNGKFAEGFCNYNDNHLVLCGRLRVVSNFGERQTSKQDTREHARVLENTRREGSAENLLVACPPSLA</sequence>
<evidence type="ECO:0000313" key="1">
    <source>
        <dbReference type="EMBL" id="KAK2567102.1"/>
    </source>
</evidence>
<dbReference type="Proteomes" id="UP001249851">
    <property type="component" value="Unassembled WGS sequence"/>
</dbReference>
<accession>A0AAD9QTJ7</accession>
<reference evidence="1" key="2">
    <citation type="journal article" date="2023" name="Science">
        <title>Genomic signatures of disease resistance in endangered staghorn corals.</title>
        <authorList>
            <person name="Vollmer S.V."/>
            <person name="Selwyn J.D."/>
            <person name="Despard B.A."/>
            <person name="Roesel C.L."/>
        </authorList>
    </citation>
    <scope>NUCLEOTIDE SEQUENCE</scope>
    <source>
        <strain evidence="1">K2</strain>
    </source>
</reference>
<reference evidence="1" key="1">
    <citation type="journal article" date="2023" name="G3 (Bethesda)">
        <title>Whole genome assembly and annotation of the endangered Caribbean coral Acropora cervicornis.</title>
        <authorList>
            <person name="Selwyn J.D."/>
            <person name="Vollmer S.V."/>
        </authorList>
    </citation>
    <scope>NUCLEOTIDE SEQUENCE</scope>
    <source>
        <strain evidence="1">K2</strain>
    </source>
</reference>
<evidence type="ECO:0000313" key="2">
    <source>
        <dbReference type="Proteomes" id="UP001249851"/>
    </source>
</evidence>
<dbReference type="EMBL" id="JARQWQ010000015">
    <property type="protein sequence ID" value="KAK2567102.1"/>
    <property type="molecule type" value="Genomic_DNA"/>
</dbReference>
<comment type="caution">
    <text evidence="1">The sequence shown here is derived from an EMBL/GenBank/DDBJ whole genome shotgun (WGS) entry which is preliminary data.</text>
</comment>